<dbReference type="FunFam" id="1.20.58.1040:FF:000001">
    <property type="entry name" value="Glucan endo-1,3-beta-glucosidase 4"/>
    <property type="match status" value="1"/>
</dbReference>
<name>A0A9I9DY07_CUCME</name>
<evidence type="ECO:0000256" key="8">
    <source>
        <dbReference type="ARBA" id="ARBA00023288"/>
    </source>
</evidence>
<dbReference type="SMART" id="SM00768">
    <property type="entry name" value="X8"/>
    <property type="match status" value="1"/>
</dbReference>
<keyword evidence="2" id="KW-1003">Cell membrane</keyword>
<evidence type="ECO:0000256" key="6">
    <source>
        <dbReference type="ARBA" id="ARBA00023157"/>
    </source>
</evidence>
<keyword evidence="5" id="KW-0472">Membrane</keyword>
<dbReference type="InterPro" id="IPR012946">
    <property type="entry name" value="X8"/>
</dbReference>
<dbReference type="GO" id="GO:0005886">
    <property type="term" value="C:plasma membrane"/>
    <property type="evidence" value="ECO:0007669"/>
    <property type="project" value="UniProtKB-SubCell"/>
</dbReference>
<evidence type="ECO:0000256" key="4">
    <source>
        <dbReference type="ARBA" id="ARBA00022729"/>
    </source>
</evidence>
<evidence type="ECO:0000256" key="3">
    <source>
        <dbReference type="ARBA" id="ARBA00022622"/>
    </source>
</evidence>
<evidence type="ECO:0000256" key="5">
    <source>
        <dbReference type="ARBA" id="ARBA00023136"/>
    </source>
</evidence>
<keyword evidence="3" id="KW-0336">GPI-anchor</keyword>
<feature type="domain" description="X8" evidence="9">
    <location>
        <begin position="46"/>
        <end position="131"/>
    </location>
</feature>
<comment type="subcellular location">
    <subcellularLocation>
        <location evidence="1">Cell membrane</location>
        <topology evidence="1">Lipid-anchor</topology>
        <topology evidence="1">GPI-anchor</topology>
    </subcellularLocation>
</comment>
<dbReference type="GO" id="GO:0009506">
    <property type="term" value="C:plasmodesma"/>
    <property type="evidence" value="ECO:0007669"/>
    <property type="project" value="UniProtKB-ARBA"/>
</dbReference>
<evidence type="ECO:0000256" key="2">
    <source>
        <dbReference type="ARBA" id="ARBA00022475"/>
    </source>
</evidence>
<protein>
    <recommendedName>
        <fullName evidence="9">X8 domain-containing protein</fullName>
    </recommendedName>
</protein>
<dbReference type="PANTHER" id="PTHR31044:SF35">
    <property type="entry name" value="GLUCAN ENDO-1,3-BETA-GLUCOSIDASE 4-LIKE"/>
    <property type="match status" value="1"/>
</dbReference>
<dbReference type="PANTHER" id="PTHR31044">
    <property type="entry name" value="BETA-1,3 GLUCANASE"/>
    <property type="match status" value="1"/>
</dbReference>
<organism evidence="10">
    <name type="scientific">Cucumis melo</name>
    <name type="common">Muskmelon</name>
    <dbReference type="NCBI Taxonomy" id="3656"/>
    <lineage>
        <taxon>Eukaryota</taxon>
        <taxon>Viridiplantae</taxon>
        <taxon>Streptophyta</taxon>
        <taxon>Embryophyta</taxon>
        <taxon>Tracheophyta</taxon>
        <taxon>Spermatophyta</taxon>
        <taxon>Magnoliopsida</taxon>
        <taxon>eudicotyledons</taxon>
        <taxon>Gunneridae</taxon>
        <taxon>Pentapetalae</taxon>
        <taxon>rosids</taxon>
        <taxon>fabids</taxon>
        <taxon>Cucurbitales</taxon>
        <taxon>Cucurbitaceae</taxon>
        <taxon>Benincaseae</taxon>
        <taxon>Cucumis</taxon>
    </lineage>
</organism>
<dbReference type="AlphaFoldDB" id="A0A9I9DY07"/>
<dbReference type="InterPro" id="IPR044788">
    <property type="entry name" value="X8_dom_prot"/>
</dbReference>
<dbReference type="Pfam" id="PF07983">
    <property type="entry name" value="X8"/>
    <property type="match status" value="1"/>
</dbReference>
<keyword evidence="6" id="KW-1015">Disulfide bond</keyword>
<evidence type="ECO:0000313" key="10">
    <source>
        <dbReference type="EnsemblPlants" id="MELO3C025984.2.1"/>
    </source>
</evidence>
<dbReference type="EnsemblPlants" id="MELO3C025984.2.1">
    <property type="protein sequence ID" value="MELO3C025984.2.1"/>
    <property type="gene ID" value="MELO3C025984.2"/>
</dbReference>
<sequence>MNFSFHNQWMGASEKFVSHFFKSKLLIYGNMATKCLFKCLGGEFEQWCVADEQIPDDELQMALDWACGKGGANCSSIQPNQPCFNPNTVKDHASFAFNNYFQSFKHQGGSCFFKGAAIITELDPSHGSCQYEFIP</sequence>
<keyword evidence="8" id="KW-0449">Lipoprotein</keyword>
<evidence type="ECO:0000259" key="9">
    <source>
        <dbReference type="SMART" id="SM00768"/>
    </source>
</evidence>
<proteinExistence type="predicted"/>
<accession>A0A9I9DY07</accession>
<dbReference type="Gramene" id="MELO3C025984.2.1">
    <property type="protein sequence ID" value="MELO3C025984.2.1"/>
    <property type="gene ID" value="MELO3C025984.2"/>
</dbReference>
<dbReference type="GO" id="GO:0098552">
    <property type="term" value="C:side of membrane"/>
    <property type="evidence" value="ECO:0007669"/>
    <property type="project" value="UniProtKB-KW"/>
</dbReference>
<evidence type="ECO:0000256" key="7">
    <source>
        <dbReference type="ARBA" id="ARBA00023180"/>
    </source>
</evidence>
<evidence type="ECO:0000256" key="1">
    <source>
        <dbReference type="ARBA" id="ARBA00004609"/>
    </source>
</evidence>
<dbReference type="Gene3D" id="1.20.58.1040">
    <property type="match status" value="1"/>
</dbReference>
<reference evidence="10" key="1">
    <citation type="submission" date="2023-03" db="UniProtKB">
        <authorList>
            <consortium name="EnsemblPlants"/>
        </authorList>
    </citation>
    <scope>IDENTIFICATION</scope>
</reference>
<keyword evidence="4" id="KW-0732">Signal</keyword>
<keyword evidence="7" id="KW-0325">Glycoprotein</keyword>